<comment type="subcellular location">
    <subcellularLocation>
        <location evidence="1">Nucleus</location>
    </subcellularLocation>
</comment>
<keyword evidence="3" id="KW-0238">DNA-binding</keyword>
<evidence type="ECO:0000313" key="9">
    <source>
        <dbReference type="EMBL" id="ORE07784.1"/>
    </source>
</evidence>
<gene>
    <name evidence="9" type="ORF">BCV72DRAFT_101434</name>
</gene>
<protein>
    <recommendedName>
        <fullName evidence="8">BZIP domain-containing protein</fullName>
    </recommendedName>
</protein>
<keyword evidence="5" id="KW-0539">Nucleus</keyword>
<reference evidence="9" key="1">
    <citation type="journal article" date="2016" name="Proc. Natl. Acad. Sci. U.S.A.">
        <title>Lipid metabolic changes in an early divergent fungus govern the establishment of a mutualistic symbiosis with endobacteria.</title>
        <authorList>
            <person name="Lastovetsky O.A."/>
            <person name="Gaspar M.L."/>
            <person name="Mondo S.J."/>
            <person name="LaButti K.M."/>
            <person name="Sandor L."/>
            <person name="Grigoriev I.V."/>
            <person name="Henry S.A."/>
            <person name="Pawlowska T.E."/>
        </authorList>
    </citation>
    <scope>NUCLEOTIDE SEQUENCE [LARGE SCALE GENOMIC DNA]</scope>
    <source>
        <strain evidence="9">ATCC 52814</strain>
    </source>
</reference>
<dbReference type="EMBL" id="KV921898">
    <property type="protein sequence ID" value="ORE07784.1"/>
    <property type="molecule type" value="Genomic_DNA"/>
</dbReference>
<dbReference type="OrthoDB" id="1939598at2759"/>
<feature type="region of interest" description="Disordered" evidence="7">
    <location>
        <begin position="17"/>
        <end position="42"/>
    </location>
</feature>
<evidence type="ECO:0000256" key="7">
    <source>
        <dbReference type="SAM" id="MobiDB-lite"/>
    </source>
</evidence>
<dbReference type="PANTHER" id="PTHR13044:SF14">
    <property type="entry name" value="CRYPTOCEPHAL, ISOFORM A"/>
    <property type="match status" value="1"/>
</dbReference>
<organism evidence="9">
    <name type="scientific">Rhizopus microsporus var. microsporus</name>
    <dbReference type="NCBI Taxonomy" id="86635"/>
    <lineage>
        <taxon>Eukaryota</taxon>
        <taxon>Fungi</taxon>
        <taxon>Fungi incertae sedis</taxon>
        <taxon>Mucoromycota</taxon>
        <taxon>Mucoromycotina</taxon>
        <taxon>Mucoromycetes</taxon>
        <taxon>Mucorales</taxon>
        <taxon>Mucorineae</taxon>
        <taxon>Rhizopodaceae</taxon>
        <taxon>Rhizopus</taxon>
    </lineage>
</organism>
<evidence type="ECO:0000256" key="6">
    <source>
        <dbReference type="SAM" id="Coils"/>
    </source>
</evidence>
<dbReference type="Gene3D" id="1.20.5.170">
    <property type="match status" value="1"/>
</dbReference>
<feature type="compositionally biased region" description="Basic and acidic residues" evidence="7">
    <location>
        <begin position="81"/>
        <end position="93"/>
    </location>
</feature>
<keyword evidence="6" id="KW-0175">Coiled coil</keyword>
<evidence type="ECO:0000259" key="8">
    <source>
        <dbReference type="PROSITE" id="PS50217"/>
    </source>
</evidence>
<dbReference type="AlphaFoldDB" id="A0A1X0R722"/>
<evidence type="ECO:0000256" key="2">
    <source>
        <dbReference type="ARBA" id="ARBA00023015"/>
    </source>
</evidence>
<dbReference type="CDD" id="cd14705">
    <property type="entry name" value="bZIP_Zip1"/>
    <property type="match status" value="1"/>
</dbReference>
<evidence type="ECO:0000256" key="5">
    <source>
        <dbReference type="ARBA" id="ARBA00023242"/>
    </source>
</evidence>
<dbReference type="PROSITE" id="PS00036">
    <property type="entry name" value="BZIP_BASIC"/>
    <property type="match status" value="1"/>
</dbReference>
<keyword evidence="2" id="KW-0805">Transcription regulation</keyword>
<dbReference type="GO" id="GO:0000977">
    <property type="term" value="F:RNA polymerase II transcription regulatory region sequence-specific DNA binding"/>
    <property type="evidence" value="ECO:0007669"/>
    <property type="project" value="TreeGrafter"/>
</dbReference>
<evidence type="ECO:0000256" key="1">
    <source>
        <dbReference type="ARBA" id="ARBA00004123"/>
    </source>
</evidence>
<feature type="compositionally biased region" description="Polar residues" evidence="7">
    <location>
        <begin position="17"/>
        <end position="32"/>
    </location>
</feature>
<evidence type="ECO:0000256" key="4">
    <source>
        <dbReference type="ARBA" id="ARBA00023163"/>
    </source>
</evidence>
<dbReference type="Pfam" id="PF07716">
    <property type="entry name" value="bZIP_2"/>
    <property type="match status" value="1"/>
</dbReference>
<feature type="compositionally biased region" description="Low complexity" evidence="7">
    <location>
        <begin position="206"/>
        <end position="215"/>
    </location>
</feature>
<feature type="region of interest" description="Disordered" evidence="7">
    <location>
        <begin position="196"/>
        <end position="227"/>
    </location>
</feature>
<feature type="domain" description="BZIP" evidence="8">
    <location>
        <begin position="121"/>
        <end position="184"/>
    </location>
</feature>
<dbReference type="GO" id="GO:0005634">
    <property type="term" value="C:nucleus"/>
    <property type="evidence" value="ECO:0007669"/>
    <property type="project" value="UniProtKB-SubCell"/>
</dbReference>
<dbReference type="Proteomes" id="UP000242414">
    <property type="component" value="Unassembled WGS sequence"/>
</dbReference>
<dbReference type="PROSITE" id="PS50217">
    <property type="entry name" value="BZIP"/>
    <property type="match status" value="1"/>
</dbReference>
<name>A0A1X0R722_RHIZD</name>
<dbReference type="GO" id="GO:0001228">
    <property type="term" value="F:DNA-binding transcription activator activity, RNA polymerase II-specific"/>
    <property type="evidence" value="ECO:0007669"/>
    <property type="project" value="TreeGrafter"/>
</dbReference>
<feature type="region of interest" description="Disordered" evidence="7">
    <location>
        <begin position="81"/>
        <end position="150"/>
    </location>
</feature>
<proteinExistence type="predicted"/>
<accession>A0A1X0R722</accession>
<evidence type="ECO:0000256" key="3">
    <source>
        <dbReference type="ARBA" id="ARBA00023125"/>
    </source>
</evidence>
<dbReference type="InterPro" id="IPR046347">
    <property type="entry name" value="bZIP_sf"/>
</dbReference>
<dbReference type="SUPFAM" id="SSF57959">
    <property type="entry name" value="Leucine zipper domain"/>
    <property type="match status" value="1"/>
</dbReference>
<keyword evidence="4" id="KW-0804">Transcription</keyword>
<dbReference type="InterPro" id="IPR004827">
    <property type="entry name" value="bZIP"/>
</dbReference>
<dbReference type="PANTHER" id="PTHR13044">
    <property type="entry name" value="ACTIVATING TRANSCRIPTION FACTOR ATF 4/5"/>
    <property type="match status" value="1"/>
</dbReference>
<feature type="coiled-coil region" evidence="6">
    <location>
        <begin position="153"/>
        <end position="180"/>
    </location>
</feature>
<sequence>MTVNRYAPHVTINQQSVDLYPSQHSSTLSSPTPFYFHEEQHPSTQKYESMFLAENNNSRPPEVTSVKQHLDDSFLMQHNQHMEQQHIHSNSEEGKEDEPVIGDGARSYSSVESSGSRRSQKLSKEDKRKRNTAASARFRIKKKMREKALQSTACEMTEKAKKMEQKVHELEREIKWLKALIVEKDDARLEQLIKERPAASIAFPMPSTSQQSQQPSEDEEDENSDEN</sequence>
<feature type="compositionally biased region" description="Acidic residues" evidence="7">
    <location>
        <begin position="216"/>
        <end position="227"/>
    </location>
</feature>
<dbReference type="VEuPathDB" id="FungiDB:BCV72DRAFT_101434"/>
<feature type="compositionally biased region" description="Low complexity" evidence="7">
    <location>
        <begin position="106"/>
        <end position="117"/>
    </location>
</feature>